<dbReference type="Proteomes" id="UP000177515">
    <property type="component" value="Chromosome 2"/>
</dbReference>
<dbReference type="Gene3D" id="3.40.710.10">
    <property type="entry name" value="DD-peptidase/beta-lactamase superfamily"/>
    <property type="match status" value="1"/>
</dbReference>
<evidence type="ECO:0000256" key="2">
    <source>
        <dbReference type="ARBA" id="ARBA00007840"/>
    </source>
</evidence>
<evidence type="ECO:0000313" key="9">
    <source>
        <dbReference type="EMBL" id="AOZ08975.1"/>
    </source>
</evidence>
<keyword evidence="10" id="KW-1185">Reference proteome</keyword>
<keyword evidence="7" id="KW-0732">Signal</keyword>
<dbReference type="PANTHER" id="PTHR46825">
    <property type="entry name" value="D-ALANYL-D-ALANINE-CARBOXYPEPTIDASE/ENDOPEPTIDASE AMPH"/>
    <property type="match status" value="1"/>
</dbReference>
<evidence type="ECO:0000256" key="7">
    <source>
        <dbReference type="SAM" id="SignalP"/>
    </source>
</evidence>
<evidence type="ECO:0000259" key="8">
    <source>
        <dbReference type="Pfam" id="PF00144"/>
    </source>
</evidence>
<reference evidence="9 10" key="1">
    <citation type="submission" date="2016-10" db="EMBL/GenBank/DDBJ databases">
        <title>Complete genome sequences of three Cupriavidus strains isolated from various Malaysian environments.</title>
        <authorList>
            <person name="Abdullah A.A.-A."/>
            <person name="Shafie N.A.H."/>
            <person name="Lau N.S."/>
        </authorList>
    </citation>
    <scope>NUCLEOTIDE SEQUENCE [LARGE SCALE GENOMIC DNA]</scope>
    <source>
        <strain evidence="9 10">USMAA1020</strain>
    </source>
</reference>
<sequence>MKRWTAATLAACLVAVGTAAGTAAQAEPAPGAVPATVRQVVDDAVLPVMREYGIPGMAVGVAQAGQSHLFYYGVASRESGVPVSSRTLFELGSVSKTLTATLAEYAQQQGRLSLSDPVERYLPALRGSAFGSLRLVHLGTHTPGGLPLQVPDGIGSDAQWLDYLKRWQPEHAPGTWRTYGNPGIGTLGMAVAKALGEDFSSAMQARLLPALGLSDTFLEVPPARMADYAQGYTLDGRPIRMAPGLLAAPAYGARATAGDMLRFVQANLGTVPLDGPLQQAVTLTRTAYYQVGAMTQDLVWEQYPCPVAEATLQQGNDPANALRGTPVRELVPPRAPAQDVLVNKTGSTNGFGNYVAFVPGQRLGVVVLANRNTPSAARVGLAYRILSRLGGAAGCLRPSP</sequence>
<name>A0ABN4TTG8_9BURK</name>
<evidence type="ECO:0000313" key="10">
    <source>
        <dbReference type="Proteomes" id="UP000177515"/>
    </source>
</evidence>
<feature type="domain" description="Beta-lactamase-related" evidence="8">
    <location>
        <begin position="42"/>
        <end position="386"/>
    </location>
</feature>
<keyword evidence="5 6" id="KW-0046">Antibiotic resistance</keyword>
<dbReference type="InterPro" id="IPR058136">
    <property type="entry name" value="AmpC"/>
</dbReference>
<dbReference type="Pfam" id="PF00144">
    <property type="entry name" value="Beta-lactamase"/>
    <property type="match status" value="1"/>
</dbReference>
<evidence type="ECO:0000256" key="4">
    <source>
        <dbReference type="ARBA" id="ARBA00022801"/>
    </source>
</evidence>
<evidence type="ECO:0000256" key="3">
    <source>
        <dbReference type="ARBA" id="ARBA00012865"/>
    </source>
</evidence>
<dbReference type="PANTHER" id="PTHR46825:SF8">
    <property type="entry name" value="BETA-LACTAMASE-RELATED"/>
    <property type="match status" value="1"/>
</dbReference>
<feature type="signal peptide" evidence="7">
    <location>
        <begin position="1"/>
        <end position="26"/>
    </location>
</feature>
<proteinExistence type="inferred from homology"/>
<evidence type="ECO:0000256" key="5">
    <source>
        <dbReference type="ARBA" id="ARBA00023251"/>
    </source>
</evidence>
<dbReference type="SUPFAM" id="SSF56601">
    <property type="entry name" value="beta-lactamase/transpeptidase-like"/>
    <property type="match status" value="1"/>
</dbReference>
<dbReference type="NCBIfam" id="NF033085">
    <property type="entry name" value="bla_class_C"/>
    <property type="match status" value="1"/>
</dbReference>
<dbReference type="InterPro" id="IPR050491">
    <property type="entry name" value="AmpC-like"/>
</dbReference>
<keyword evidence="4 6" id="KW-0378">Hydrolase</keyword>
<comment type="similarity">
    <text evidence="2 6">Belongs to the class-C beta-lactamase family.</text>
</comment>
<protein>
    <recommendedName>
        <fullName evidence="3 6">Beta-lactamase</fullName>
        <ecNumber evidence="3 6">3.5.2.6</ecNumber>
    </recommendedName>
</protein>
<dbReference type="InterPro" id="IPR001466">
    <property type="entry name" value="Beta-lactam-related"/>
</dbReference>
<organism evidence="9 10">
    <name type="scientific">Cupriavidus malaysiensis</name>
    <dbReference type="NCBI Taxonomy" id="367825"/>
    <lineage>
        <taxon>Bacteria</taxon>
        <taxon>Pseudomonadati</taxon>
        <taxon>Pseudomonadota</taxon>
        <taxon>Betaproteobacteria</taxon>
        <taxon>Burkholderiales</taxon>
        <taxon>Burkholderiaceae</taxon>
        <taxon>Cupriavidus</taxon>
    </lineage>
</organism>
<comment type="catalytic activity">
    <reaction evidence="1 6">
        <text>a beta-lactam + H2O = a substituted beta-amino acid</text>
        <dbReference type="Rhea" id="RHEA:20401"/>
        <dbReference type="ChEBI" id="CHEBI:15377"/>
        <dbReference type="ChEBI" id="CHEBI:35627"/>
        <dbReference type="ChEBI" id="CHEBI:140347"/>
        <dbReference type="EC" id="3.5.2.6"/>
    </reaction>
</comment>
<dbReference type="EMBL" id="CP017755">
    <property type="protein sequence ID" value="AOZ08975.1"/>
    <property type="molecule type" value="Genomic_DNA"/>
</dbReference>
<dbReference type="PROSITE" id="PS00336">
    <property type="entry name" value="BETA_LACTAMASE_C"/>
    <property type="match status" value="1"/>
</dbReference>
<dbReference type="InterPro" id="IPR012338">
    <property type="entry name" value="Beta-lactam/transpept-like"/>
</dbReference>
<dbReference type="RefSeq" id="WP_071021465.1">
    <property type="nucleotide sequence ID" value="NZ_CP017755.1"/>
</dbReference>
<evidence type="ECO:0000256" key="6">
    <source>
        <dbReference type="RuleBase" id="RU361140"/>
    </source>
</evidence>
<dbReference type="EC" id="3.5.2.6" evidence="3 6"/>
<accession>A0ABN4TTG8</accession>
<evidence type="ECO:0000256" key="1">
    <source>
        <dbReference type="ARBA" id="ARBA00001526"/>
    </source>
</evidence>
<feature type="chain" id="PRO_5047318213" description="Beta-lactamase" evidence="7">
    <location>
        <begin position="27"/>
        <end position="400"/>
    </location>
</feature>
<dbReference type="InterPro" id="IPR001586">
    <property type="entry name" value="Beta-lactam_class-C_AS"/>
</dbReference>
<gene>
    <name evidence="9" type="ORF">BKK80_24240</name>
</gene>